<evidence type="ECO:0000313" key="13">
    <source>
        <dbReference type="Proteomes" id="UP001154078"/>
    </source>
</evidence>
<comment type="subcellular location">
    <subcellularLocation>
        <location evidence="10">Nucleus</location>
    </subcellularLocation>
</comment>
<dbReference type="InterPro" id="IPR000305">
    <property type="entry name" value="GIY-YIG_endonuc"/>
</dbReference>
<dbReference type="GO" id="GO:0033557">
    <property type="term" value="C:Slx1-Slx4 complex"/>
    <property type="evidence" value="ECO:0007669"/>
    <property type="project" value="UniProtKB-UniRule"/>
</dbReference>
<keyword evidence="13" id="KW-1185">Reference proteome</keyword>
<protein>
    <recommendedName>
        <fullName evidence="10">Structure-specific endonuclease subunit SLX1 homolog</fullName>
        <ecNumber evidence="10">3.1.-.-</ecNumber>
    </recommendedName>
</protein>
<dbReference type="InterPro" id="IPR013083">
    <property type="entry name" value="Znf_RING/FYVE/PHD"/>
</dbReference>
<evidence type="ECO:0000256" key="10">
    <source>
        <dbReference type="HAMAP-Rule" id="MF_03100"/>
    </source>
</evidence>
<dbReference type="GO" id="GO:0008270">
    <property type="term" value="F:zinc ion binding"/>
    <property type="evidence" value="ECO:0007669"/>
    <property type="project" value="UniProtKB-KW"/>
</dbReference>
<dbReference type="GO" id="GO:0008821">
    <property type="term" value="F:crossover junction DNA endonuclease activity"/>
    <property type="evidence" value="ECO:0007669"/>
    <property type="project" value="TreeGrafter"/>
</dbReference>
<keyword evidence="4" id="KW-0863">Zinc-finger</keyword>
<dbReference type="Gene3D" id="3.30.40.10">
    <property type="entry name" value="Zinc/RING finger domain, C3HC4 (zinc finger)"/>
    <property type="match status" value="1"/>
</dbReference>
<evidence type="ECO:0000256" key="5">
    <source>
        <dbReference type="ARBA" id="ARBA00022801"/>
    </source>
</evidence>
<comment type="subunit">
    <text evidence="10">Forms a heterodimer with a member of the SLX4 family.</text>
</comment>
<evidence type="ECO:0000256" key="8">
    <source>
        <dbReference type="ARBA" id="ARBA00023204"/>
    </source>
</evidence>
<dbReference type="PANTHER" id="PTHR20208">
    <property type="entry name" value="STRUCTURE-SPECIFIC ENDONUCLEASE SUBUNIT SLX1"/>
    <property type="match status" value="1"/>
</dbReference>
<dbReference type="HAMAP" id="MF_03100">
    <property type="entry name" value="Endonuc_su_Slx1"/>
    <property type="match status" value="1"/>
</dbReference>
<keyword evidence="9 10" id="KW-0539">Nucleus</keyword>
<keyword evidence="7 10" id="KW-0233">DNA recombination</keyword>
<evidence type="ECO:0000256" key="9">
    <source>
        <dbReference type="ARBA" id="ARBA00023242"/>
    </source>
</evidence>
<dbReference type="Pfam" id="PF01541">
    <property type="entry name" value="GIY-YIG"/>
    <property type="match status" value="1"/>
</dbReference>
<keyword evidence="2 10" id="KW-0255">Endonuclease</keyword>
<accession>A0A9P0AT14</accession>
<dbReference type="Gene3D" id="3.40.1440.10">
    <property type="entry name" value="GIY-YIG endonuclease"/>
    <property type="match status" value="1"/>
</dbReference>
<reference evidence="12" key="1">
    <citation type="submission" date="2021-12" db="EMBL/GenBank/DDBJ databases">
        <authorList>
            <person name="King R."/>
        </authorList>
    </citation>
    <scope>NUCLEOTIDE SEQUENCE</scope>
</reference>
<comment type="similarity">
    <text evidence="10">Belongs to the SLX1 family.</text>
</comment>
<feature type="domain" description="GIY-YIG" evidence="11">
    <location>
        <begin position="9"/>
        <end position="94"/>
    </location>
</feature>
<evidence type="ECO:0000313" key="12">
    <source>
        <dbReference type="EMBL" id="CAH0548941.1"/>
    </source>
</evidence>
<keyword evidence="3 10" id="KW-0227">DNA damage</keyword>
<dbReference type="InterPro" id="IPR050381">
    <property type="entry name" value="SLX1_endonuclease"/>
</dbReference>
<keyword evidence="6" id="KW-0862">Zinc</keyword>
<evidence type="ECO:0000256" key="6">
    <source>
        <dbReference type="ARBA" id="ARBA00022833"/>
    </source>
</evidence>
<evidence type="ECO:0000256" key="3">
    <source>
        <dbReference type="ARBA" id="ARBA00022763"/>
    </source>
</evidence>
<evidence type="ECO:0000256" key="4">
    <source>
        <dbReference type="ARBA" id="ARBA00022771"/>
    </source>
</evidence>
<dbReference type="InterPro" id="IPR035901">
    <property type="entry name" value="GIY-YIG_endonuc_sf"/>
</dbReference>
<dbReference type="FunFam" id="3.40.1440.10:FF:000003">
    <property type="entry name" value="Structure-specific endonuclease subunit SLX1"/>
    <property type="match status" value="1"/>
</dbReference>
<keyword evidence="1 10" id="KW-0540">Nuclease</keyword>
<dbReference type="InterPro" id="IPR048749">
    <property type="entry name" value="SLX1_C"/>
</dbReference>
<dbReference type="CDD" id="cd10455">
    <property type="entry name" value="GIY-YIG_SLX1"/>
    <property type="match status" value="1"/>
</dbReference>
<dbReference type="AlphaFoldDB" id="A0A9P0AT14"/>
<dbReference type="Pfam" id="PF21202">
    <property type="entry name" value="SLX1_C"/>
    <property type="match status" value="1"/>
</dbReference>
<dbReference type="GO" id="GO:0000724">
    <property type="term" value="P:double-strand break repair via homologous recombination"/>
    <property type="evidence" value="ECO:0007669"/>
    <property type="project" value="TreeGrafter"/>
</dbReference>
<dbReference type="Proteomes" id="UP001154078">
    <property type="component" value="Chromosome 10"/>
</dbReference>
<keyword evidence="4" id="KW-0479">Metal-binding</keyword>
<dbReference type="InterPro" id="IPR027520">
    <property type="entry name" value="Slx1"/>
</dbReference>
<dbReference type="EMBL" id="OV121141">
    <property type="protein sequence ID" value="CAH0548941.1"/>
    <property type="molecule type" value="Genomic_DNA"/>
</dbReference>
<comment type="cofactor">
    <cofactor evidence="10">
        <name>a divalent metal cation</name>
        <dbReference type="ChEBI" id="CHEBI:60240"/>
    </cofactor>
</comment>
<name>A0A9P0AT14_BRAAE</name>
<proteinExistence type="inferred from homology"/>
<dbReference type="EC" id="3.1.-.-" evidence="10"/>
<keyword evidence="8 10" id="KW-0234">DNA repair</keyword>
<evidence type="ECO:0000256" key="2">
    <source>
        <dbReference type="ARBA" id="ARBA00022759"/>
    </source>
</evidence>
<dbReference type="OrthoDB" id="24645at2759"/>
<dbReference type="PROSITE" id="PS50164">
    <property type="entry name" value="GIY_YIG"/>
    <property type="match status" value="1"/>
</dbReference>
<keyword evidence="5 10" id="KW-0378">Hydrolase</keyword>
<comment type="caution">
    <text evidence="10">Lacks conserved residue(s) required for the propagation of feature annotation.</text>
</comment>
<evidence type="ECO:0000256" key="1">
    <source>
        <dbReference type="ARBA" id="ARBA00022722"/>
    </source>
</evidence>
<evidence type="ECO:0000256" key="7">
    <source>
        <dbReference type="ARBA" id="ARBA00023172"/>
    </source>
</evidence>
<dbReference type="PANTHER" id="PTHR20208:SF10">
    <property type="entry name" value="STRUCTURE-SPECIFIC ENDONUCLEASE SUBUNIT SLX1"/>
    <property type="match status" value="1"/>
</dbReference>
<comment type="function">
    <text evidence="10">Catalytic subunit of a heterodimeric structure-specific endonuclease that resolves DNA secondary structures generated during DNA repair and recombination. Has endonuclease activity towards branched DNA substrates, introducing single-strand cuts in duplex DNA close to junctions with ss-DNA.</text>
</comment>
<organism evidence="12 13">
    <name type="scientific">Brassicogethes aeneus</name>
    <name type="common">Rape pollen beetle</name>
    <name type="synonym">Meligethes aeneus</name>
    <dbReference type="NCBI Taxonomy" id="1431903"/>
    <lineage>
        <taxon>Eukaryota</taxon>
        <taxon>Metazoa</taxon>
        <taxon>Ecdysozoa</taxon>
        <taxon>Arthropoda</taxon>
        <taxon>Hexapoda</taxon>
        <taxon>Insecta</taxon>
        <taxon>Pterygota</taxon>
        <taxon>Neoptera</taxon>
        <taxon>Endopterygota</taxon>
        <taxon>Coleoptera</taxon>
        <taxon>Polyphaga</taxon>
        <taxon>Cucujiformia</taxon>
        <taxon>Nitidulidae</taxon>
        <taxon>Meligethinae</taxon>
        <taxon>Brassicogethes</taxon>
    </lineage>
</organism>
<sequence length="261" mass="30542">MSDIHTVEHFYGVYLLYCTNPKYLGRTYIGYTVDPNRRIKQHNKGKKAGGAWKTSNKGPWDMVMIIHGFPNDIAALRFEWAWQHPHSSRRLKHIAKKTYKEKVFDFCLRVLSEMLRVGPWNRLPLTVRWLKQEYAREFPANKVPPLHMPFCYGSVISKKLPKNSDSTQNTAESLETCYICDNYVENKKMLCLNRNCNVATHILCLSKYFLQEGEYIPIEGKCPKCNETFLWGDLVRKYKGCYNNDIKINDQGDNFYDSDSD</sequence>
<dbReference type="SUPFAM" id="SSF82771">
    <property type="entry name" value="GIY-YIG endonuclease"/>
    <property type="match status" value="1"/>
</dbReference>
<dbReference type="GO" id="GO:0017108">
    <property type="term" value="F:5'-flap endonuclease activity"/>
    <property type="evidence" value="ECO:0007669"/>
    <property type="project" value="InterPro"/>
</dbReference>
<gene>
    <name evidence="12" type="ORF">MELIAE_LOCUS2281</name>
</gene>
<evidence type="ECO:0000259" key="11">
    <source>
        <dbReference type="PROSITE" id="PS50164"/>
    </source>
</evidence>